<dbReference type="Proteomes" id="UP000304953">
    <property type="component" value="Unassembled WGS sequence"/>
</dbReference>
<keyword evidence="2" id="KW-1185">Reference proteome</keyword>
<evidence type="ECO:0000313" key="2">
    <source>
        <dbReference type="Proteomes" id="UP000304953"/>
    </source>
</evidence>
<dbReference type="EC" id="2.5.1.97" evidence="1"/>
<organism evidence="1 2">
    <name type="scientific">Petralouisia muris</name>
    <dbReference type="NCBI Taxonomy" id="3032872"/>
    <lineage>
        <taxon>Bacteria</taxon>
        <taxon>Bacillati</taxon>
        <taxon>Bacillota</taxon>
        <taxon>Clostridia</taxon>
        <taxon>Lachnospirales</taxon>
        <taxon>Lachnospiraceae</taxon>
        <taxon>Petralouisia</taxon>
    </lineage>
</organism>
<evidence type="ECO:0000313" key="1">
    <source>
        <dbReference type="EMBL" id="TGY98331.1"/>
    </source>
</evidence>
<reference evidence="1" key="1">
    <citation type="submission" date="2019-04" db="EMBL/GenBank/DDBJ databases">
        <title>Microbes associate with the intestines of laboratory mice.</title>
        <authorList>
            <person name="Navarre W."/>
            <person name="Wong E."/>
            <person name="Huang K."/>
            <person name="Tropini C."/>
            <person name="Ng K."/>
            <person name="Yu B."/>
        </authorList>
    </citation>
    <scope>NUCLEOTIDE SEQUENCE</scope>
    <source>
        <strain evidence="1">NM01_1-7b</strain>
    </source>
</reference>
<protein>
    <submittedName>
        <fullName evidence="1">Pseudaminic acid synthase</fullName>
        <ecNumber evidence="1">2.5.1.97</ecNumber>
    </submittedName>
</protein>
<proteinExistence type="predicted"/>
<dbReference type="EMBL" id="SRYA01000001">
    <property type="protein sequence ID" value="TGY98331.1"/>
    <property type="molecule type" value="Genomic_DNA"/>
</dbReference>
<comment type="caution">
    <text evidence="1">The sequence shown here is derived from an EMBL/GenBank/DDBJ whole genome shotgun (WGS) entry which is preliminary data.</text>
</comment>
<gene>
    <name evidence="1" type="primary">pseI</name>
    <name evidence="1" type="ORF">E5329_00690</name>
</gene>
<sequence>MNQEILIGNRKISAESPAFIIAELSGNHNQDLGRALAIIEAAGESGADAIKLQTYTADTITMDCRNQYFAMQTGTLWKGRILYDLYQEAHTPWSWHDKLFQKAEESGLICFSSPFDKTAVDFLEQLNAPAYKIASYEINDIPLIRRAAQTGRPVIISTGIAALSDIELALQTCREEGNQDVILLKCTSAYPAPYQEMNLRVLPHMAETFQCMTGLSDHSYGTEVAVAAAALGAKVVEKHLTLSRQDGGVDSDFSMEPKEFARMVKEIRNVESALGTVTYELTEKQKESKRYSRSLFAAEDIRKGQAFSESNVRSVRPGYGIQPRYLDEILGKQAKRDISRGMPLKWEDIS</sequence>
<accession>A0AC61S1Y7</accession>
<name>A0AC61S1Y7_9FIRM</name>
<keyword evidence="1" id="KW-0808">Transferase</keyword>